<feature type="region of interest" description="Disordered" evidence="5">
    <location>
        <begin position="299"/>
        <end position="351"/>
    </location>
</feature>
<dbReference type="SMART" id="SM00220">
    <property type="entry name" value="S_TKc"/>
    <property type="match status" value="1"/>
</dbReference>
<reference evidence="7 8" key="1">
    <citation type="submission" date="2024-04" db="EMBL/GenBank/DDBJ databases">
        <title>Tritrichomonas musculus Genome.</title>
        <authorList>
            <person name="Alves-Ferreira E."/>
            <person name="Grigg M."/>
            <person name="Lorenzi H."/>
            <person name="Galac M."/>
        </authorList>
    </citation>
    <scope>NUCLEOTIDE SEQUENCE [LARGE SCALE GENOMIC DNA]</scope>
    <source>
        <strain evidence="7 8">EAF2021</strain>
    </source>
</reference>
<feature type="domain" description="Protein kinase" evidence="6">
    <location>
        <begin position="13"/>
        <end position="267"/>
    </location>
</feature>
<accession>A0ABR2L7A6</accession>
<keyword evidence="4" id="KW-0808">Transferase</keyword>
<keyword evidence="2 3" id="KW-0067">ATP-binding</keyword>
<keyword evidence="8" id="KW-1185">Reference proteome</keyword>
<comment type="similarity">
    <text evidence="4">Belongs to the protein kinase superfamily.</text>
</comment>
<dbReference type="InterPro" id="IPR011009">
    <property type="entry name" value="Kinase-like_dom_sf"/>
</dbReference>
<sequence length="427" mass="49278">MKKIPRPENPEGFILISLIGKGSFAEVWLAKHNKTNINVAIKIISKKSLKAEDQKMRLFREIYLQRSFKHQYLASFYGIQESPEYYYLIMEYLSRGTLASKVAQEGVMSEIKARHYFTQITYAMSYLHDQLKISHRDLKAENIMIDLEDNIRIIDFGLSRLVPIEHDGFFSTKCGSPQYAAPELYTDNQYTKAVDVWSLGVILFYMVTGYFPFDGLTRADMARKIINDEVSFPPYLKSDLKDLLKLMLDKTPETRITFEEILKNPWVTHKNKEIDPYLIDFNDDDSIFDRIKKREKTSRFGESSFPSPLLKSLSPRKTPLRKRPRTSFINKDDTLDHSALPTPIDSPSTQIESNLQKSKSTTRFFVVSSNSSSTSSILTGTSEQESKEKEIQLENEQMMASRINRNKRAMKKILSITSSLSDSKINF</sequence>
<proteinExistence type="inferred from homology"/>
<evidence type="ECO:0000256" key="2">
    <source>
        <dbReference type="ARBA" id="ARBA00022840"/>
    </source>
</evidence>
<keyword evidence="4" id="KW-0723">Serine/threonine-protein kinase</keyword>
<gene>
    <name evidence="7" type="ORF">M9Y10_001557</name>
</gene>
<dbReference type="Proteomes" id="UP001470230">
    <property type="component" value="Unassembled WGS sequence"/>
</dbReference>
<evidence type="ECO:0000259" key="6">
    <source>
        <dbReference type="PROSITE" id="PS50011"/>
    </source>
</evidence>
<comment type="caution">
    <text evidence="7">The sequence shown here is derived from an EMBL/GenBank/DDBJ whole genome shotgun (WGS) entry which is preliminary data.</text>
</comment>
<evidence type="ECO:0000313" key="7">
    <source>
        <dbReference type="EMBL" id="KAK8899246.1"/>
    </source>
</evidence>
<dbReference type="InterPro" id="IPR000719">
    <property type="entry name" value="Prot_kinase_dom"/>
</dbReference>
<evidence type="ECO:0000256" key="4">
    <source>
        <dbReference type="RuleBase" id="RU000304"/>
    </source>
</evidence>
<dbReference type="PROSITE" id="PS50011">
    <property type="entry name" value="PROTEIN_KINASE_DOM"/>
    <property type="match status" value="1"/>
</dbReference>
<dbReference type="PROSITE" id="PS00108">
    <property type="entry name" value="PROTEIN_KINASE_ST"/>
    <property type="match status" value="1"/>
</dbReference>
<dbReference type="Gene3D" id="1.10.510.10">
    <property type="entry name" value="Transferase(Phosphotransferase) domain 1"/>
    <property type="match status" value="1"/>
</dbReference>
<name>A0ABR2L7A6_9EUKA</name>
<feature type="binding site" evidence="3">
    <location>
        <position position="42"/>
    </location>
    <ligand>
        <name>ATP</name>
        <dbReference type="ChEBI" id="CHEBI:30616"/>
    </ligand>
</feature>
<evidence type="ECO:0000256" key="3">
    <source>
        <dbReference type="PROSITE-ProRule" id="PRU10141"/>
    </source>
</evidence>
<dbReference type="PANTHER" id="PTHR24346">
    <property type="entry name" value="MAP/MICROTUBULE AFFINITY-REGULATING KINASE"/>
    <property type="match status" value="1"/>
</dbReference>
<protein>
    <recommendedName>
        <fullName evidence="6">Protein kinase domain-containing protein</fullName>
    </recommendedName>
</protein>
<evidence type="ECO:0000313" key="8">
    <source>
        <dbReference type="Proteomes" id="UP001470230"/>
    </source>
</evidence>
<evidence type="ECO:0000256" key="1">
    <source>
        <dbReference type="ARBA" id="ARBA00022741"/>
    </source>
</evidence>
<keyword evidence="4" id="KW-0418">Kinase</keyword>
<dbReference type="Pfam" id="PF00069">
    <property type="entry name" value="Pkinase"/>
    <property type="match status" value="1"/>
</dbReference>
<dbReference type="InterPro" id="IPR017441">
    <property type="entry name" value="Protein_kinase_ATP_BS"/>
</dbReference>
<organism evidence="7 8">
    <name type="scientific">Tritrichomonas musculus</name>
    <dbReference type="NCBI Taxonomy" id="1915356"/>
    <lineage>
        <taxon>Eukaryota</taxon>
        <taxon>Metamonada</taxon>
        <taxon>Parabasalia</taxon>
        <taxon>Tritrichomonadida</taxon>
        <taxon>Tritrichomonadidae</taxon>
        <taxon>Tritrichomonas</taxon>
    </lineage>
</organism>
<dbReference type="InterPro" id="IPR008271">
    <property type="entry name" value="Ser/Thr_kinase_AS"/>
</dbReference>
<evidence type="ECO:0000256" key="5">
    <source>
        <dbReference type="SAM" id="MobiDB-lite"/>
    </source>
</evidence>
<dbReference type="PANTHER" id="PTHR24346:SF30">
    <property type="entry name" value="MATERNAL EMBRYONIC LEUCINE ZIPPER KINASE"/>
    <property type="match status" value="1"/>
</dbReference>
<dbReference type="SUPFAM" id="SSF56112">
    <property type="entry name" value="Protein kinase-like (PK-like)"/>
    <property type="match status" value="1"/>
</dbReference>
<keyword evidence="1 3" id="KW-0547">Nucleotide-binding</keyword>
<dbReference type="EMBL" id="JAPFFF010000001">
    <property type="protein sequence ID" value="KAK8899246.1"/>
    <property type="molecule type" value="Genomic_DNA"/>
</dbReference>
<feature type="compositionally biased region" description="Low complexity" evidence="5">
    <location>
        <begin position="303"/>
        <end position="317"/>
    </location>
</feature>
<dbReference type="PROSITE" id="PS00107">
    <property type="entry name" value="PROTEIN_KINASE_ATP"/>
    <property type="match status" value="1"/>
</dbReference>